<protein>
    <recommendedName>
        <fullName evidence="7">4Fe-4S ferredoxin-type domain-containing protein</fullName>
    </recommendedName>
</protein>
<keyword evidence="9" id="KW-1185">Reference proteome</keyword>
<dbReference type="InterPro" id="IPR017896">
    <property type="entry name" value="4Fe4S_Fe-S-bd"/>
</dbReference>
<dbReference type="OrthoDB" id="9798604at2"/>
<dbReference type="GO" id="GO:0050660">
    <property type="term" value="F:flavin adenine dinucleotide binding"/>
    <property type="evidence" value="ECO:0007669"/>
    <property type="project" value="InterPro"/>
</dbReference>
<name>A0A074JAQ1_9RHOB</name>
<dbReference type="EMBL" id="AUND01000023">
    <property type="protein sequence ID" value="KEO52633.1"/>
    <property type="molecule type" value="Genomic_DNA"/>
</dbReference>
<comment type="cofactor">
    <cofactor evidence="1">
        <name>FAD</name>
        <dbReference type="ChEBI" id="CHEBI:57692"/>
    </cofactor>
</comment>
<dbReference type="Pfam" id="PF00732">
    <property type="entry name" value="GMC_oxred_N"/>
    <property type="match status" value="1"/>
</dbReference>
<dbReference type="Gene3D" id="3.50.50.60">
    <property type="entry name" value="FAD/NAD(P)-binding domain"/>
    <property type="match status" value="2"/>
</dbReference>
<evidence type="ECO:0000256" key="4">
    <source>
        <dbReference type="ARBA" id="ARBA00022827"/>
    </source>
</evidence>
<dbReference type="Pfam" id="PF05199">
    <property type="entry name" value="GMC_oxred_C"/>
    <property type="match status" value="1"/>
</dbReference>
<dbReference type="PROSITE" id="PS51379">
    <property type="entry name" value="4FE4S_FER_2"/>
    <property type="match status" value="1"/>
</dbReference>
<keyword evidence="5" id="KW-0560">Oxidoreductase</keyword>
<evidence type="ECO:0000256" key="5">
    <source>
        <dbReference type="ARBA" id="ARBA00023002"/>
    </source>
</evidence>
<organism evidence="8 9">
    <name type="scientific">Thioclava pacifica DSM 10166</name>
    <dbReference type="NCBI Taxonomy" id="1353537"/>
    <lineage>
        <taxon>Bacteria</taxon>
        <taxon>Pseudomonadati</taxon>
        <taxon>Pseudomonadota</taxon>
        <taxon>Alphaproteobacteria</taxon>
        <taxon>Rhodobacterales</taxon>
        <taxon>Paracoccaceae</taxon>
        <taxon>Thioclava</taxon>
    </lineage>
</organism>
<reference evidence="8 9" key="1">
    <citation type="submission" date="2013-07" db="EMBL/GenBank/DDBJ databases">
        <title>Thioclava pacifica DSM 10166 Genome Sequencing.</title>
        <authorList>
            <person name="Lai Q."/>
            <person name="Shao Z."/>
        </authorList>
    </citation>
    <scope>NUCLEOTIDE SEQUENCE [LARGE SCALE GENOMIC DNA]</scope>
    <source>
        <strain evidence="8 9">DSM 10166</strain>
    </source>
</reference>
<dbReference type="InterPro" id="IPR000172">
    <property type="entry name" value="GMC_OxRdtase_N"/>
</dbReference>
<dbReference type="InterPro" id="IPR006076">
    <property type="entry name" value="FAD-dep_OxRdtase"/>
</dbReference>
<keyword evidence="4" id="KW-0274">FAD</keyword>
<dbReference type="SUPFAM" id="SSF51905">
    <property type="entry name" value="FAD/NAD(P)-binding domain"/>
    <property type="match status" value="1"/>
</dbReference>
<gene>
    <name evidence="8" type="ORF">TP2_06755</name>
</gene>
<dbReference type="Proteomes" id="UP000027432">
    <property type="component" value="Unassembled WGS sequence"/>
</dbReference>
<dbReference type="GO" id="GO:0016614">
    <property type="term" value="F:oxidoreductase activity, acting on CH-OH group of donors"/>
    <property type="evidence" value="ECO:0007669"/>
    <property type="project" value="InterPro"/>
</dbReference>
<dbReference type="InterPro" id="IPR036188">
    <property type="entry name" value="FAD/NAD-bd_sf"/>
</dbReference>
<dbReference type="eggNOG" id="COG2303">
    <property type="taxonomic scope" value="Bacteria"/>
</dbReference>
<dbReference type="STRING" id="1353537.TP2_06755"/>
<feature type="region of interest" description="Disordered" evidence="6">
    <location>
        <begin position="163"/>
        <end position="189"/>
    </location>
</feature>
<comment type="similarity">
    <text evidence="2">Belongs to the GMC oxidoreductase family.</text>
</comment>
<evidence type="ECO:0000256" key="2">
    <source>
        <dbReference type="ARBA" id="ARBA00010790"/>
    </source>
</evidence>
<evidence type="ECO:0000256" key="1">
    <source>
        <dbReference type="ARBA" id="ARBA00001974"/>
    </source>
</evidence>
<feature type="compositionally biased region" description="Pro residues" evidence="6">
    <location>
        <begin position="176"/>
        <end position="188"/>
    </location>
</feature>
<dbReference type="InterPro" id="IPR007867">
    <property type="entry name" value="GMC_OxRtase_C"/>
</dbReference>
<keyword evidence="3" id="KW-0285">Flavoprotein</keyword>
<evidence type="ECO:0000256" key="3">
    <source>
        <dbReference type="ARBA" id="ARBA00022630"/>
    </source>
</evidence>
<dbReference type="PANTHER" id="PTHR42784:SF1">
    <property type="entry name" value="PYRANOSE 2-OXIDASE"/>
    <property type="match status" value="1"/>
</dbReference>
<evidence type="ECO:0000259" key="7">
    <source>
        <dbReference type="PROSITE" id="PS51379"/>
    </source>
</evidence>
<dbReference type="PANTHER" id="PTHR42784">
    <property type="entry name" value="PYRANOSE 2-OXIDASE"/>
    <property type="match status" value="1"/>
</dbReference>
<proteinExistence type="inferred from homology"/>
<comment type="caution">
    <text evidence="8">The sequence shown here is derived from an EMBL/GenBank/DDBJ whole genome shotgun (WGS) entry which is preliminary data.</text>
</comment>
<dbReference type="AlphaFoldDB" id="A0A074JAQ1"/>
<accession>A0A074JAQ1</accession>
<dbReference type="Pfam" id="PF01266">
    <property type="entry name" value="DAO"/>
    <property type="match status" value="1"/>
</dbReference>
<dbReference type="RefSeq" id="WP_038076646.1">
    <property type="nucleotide sequence ID" value="NZ_AUND01000023.1"/>
</dbReference>
<feature type="domain" description="4Fe-4S ferredoxin-type" evidence="7">
    <location>
        <begin position="213"/>
        <end position="242"/>
    </location>
</feature>
<sequence>MSPPDVVIIGSGAGGAASAWALTKRGLSVLLLEAGPAFDPSRDYPLTNADWERHIFPSPPGSRGEILYGDLGQLDPSDSDLQSHDAVTPRQPPPGFRETGEIGYSHVMGVGGSTLHFVGEAHRLHPASFHLARDHGIGADWPLSYDDLAPFYAQAEAMMGVAGPARPSASDARPRSAPPPLPAHPLSPPARRLVQAGAKAGLPFEPNMRAANSVPYDDRPSCNYCGQCSRGCPLGDKGSADVTYLRHAQASGRLTLIANAPVTRIELGPNGQAAAVHYVHAGKAVRQETPILILAGGAVQTPRLLLASAQPDAPEGVANGSGQVGRNFMETLSWSSTAFVPGLKNSHMGLPADAISWAQSAPDGVPGAVGGCRYTSAVRELGLNGPIGYAQRLVRGHGAAFHQAMRTQFGSALTVAALGAVIPDERSRVTLSAEQHDANGVPLPVISSVLTANSLALLRKMAEGCRSLLRATGAEAILEERGSWDSFSATHVFGTARMGTESASSVTDAFGRSHDHANLWISDASLFPSSGGGEAPSLTIGALALRQAEKIAR</sequence>
<evidence type="ECO:0000256" key="6">
    <source>
        <dbReference type="SAM" id="MobiDB-lite"/>
    </source>
</evidence>
<evidence type="ECO:0000313" key="8">
    <source>
        <dbReference type="EMBL" id="KEO52633.1"/>
    </source>
</evidence>
<dbReference type="SUPFAM" id="SSF54373">
    <property type="entry name" value="FAD-linked reductases, C-terminal domain"/>
    <property type="match status" value="1"/>
</dbReference>
<evidence type="ECO:0000313" key="9">
    <source>
        <dbReference type="Proteomes" id="UP000027432"/>
    </source>
</evidence>
<feature type="region of interest" description="Disordered" evidence="6">
    <location>
        <begin position="70"/>
        <end position="96"/>
    </location>
</feature>
<dbReference type="InterPro" id="IPR051473">
    <property type="entry name" value="P2Ox-like"/>
</dbReference>